<comment type="caution">
    <text evidence="1">The sequence shown here is derived from an EMBL/GenBank/DDBJ whole genome shotgun (WGS) entry which is preliminary data.</text>
</comment>
<accession>A0AAN8YNW4</accession>
<organism evidence="1 2">
    <name type="scientific">Solanum bulbocastanum</name>
    <name type="common">Wild potato</name>
    <dbReference type="NCBI Taxonomy" id="147425"/>
    <lineage>
        <taxon>Eukaryota</taxon>
        <taxon>Viridiplantae</taxon>
        <taxon>Streptophyta</taxon>
        <taxon>Embryophyta</taxon>
        <taxon>Tracheophyta</taxon>
        <taxon>Spermatophyta</taxon>
        <taxon>Magnoliopsida</taxon>
        <taxon>eudicotyledons</taxon>
        <taxon>Gunneridae</taxon>
        <taxon>Pentapetalae</taxon>
        <taxon>asterids</taxon>
        <taxon>lamiids</taxon>
        <taxon>Solanales</taxon>
        <taxon>Solanaceae</taxon>
        <taxon>Solanoideae</taxon>
        <taxon>Solaneae</taxon>
        <taxon>Solanum</taxon>
    </lineage>
</organism>
<reference evidence="1 2" key="1">
    <citation type="submission" date="2024-02" db="EMBL/GenBank/DDBJ databases">
        <title>de novo genome assembly of Solanum bulbocastanum strain 11H21.</title>
        <authorList>
            <person name="Hosaka A.J."/>
        </authorList>
    </citation>
    <scope>NUCLEOTIDE SEQUENCE [LARGE SCALE GENOMIC DNA]</scope>
    <source>
        <tissue evidence="1">Young leaves</tissue>
    </source>
</reference>
<sequence>MGNIYDLAGQVLAANCAPTIFHLAREIRAEVEEMGNHKVAIIDSTGKHNDMEAPVSNSGRINMNSLKEKWFGKEQTIDYYTTVLKITGFDHIPMGGYYFGEFMDD</sequence>
<dbReference type="EMBL" id="JBANQN010000001">
    <property type="protein sequence ID" value="KAK6802425.1"/>
    <property type="molecule type" value="Genomic_DNA"/>
</dbReference>
<evidence type="ECO:0000313" key="2">
    <source>
        <dbReference type="Proteomes" id="UP001371456"/>
    </source>
</evidence>
<evidence type="ECO:0000313" key="1">
    <source>
        <dbReference type="EMBL" id="KAK6802425.1"/>
    </source>
</evidence>
<gene>
    <name evidence="1" type="ORF">RDI58_000205</name>
</gene>
<proteinExistence type="predicted"/>
<protein>
    <submittedName>
        <fullName evidence="1">Uncharacterized protein</fullName>
    </submittedName>
</protein>
<dbReference type="Proteomes" id="UP001371456">
    <property type="component" value="Unassembled WGS sequence"/>
</dbReference>
<dbReference type="AlphaFoldDB" id="A0AAN8YNW4"/>
<name>A0AAN8YNW4_SOLBU</name>
<keyword evidence="2" id="KW-1185">Reference proteome</keyword>